<protein>
    <submittedName>
        <fullName evidence="1">Uncharacterized protein</fullName>
    </submittedName>
</protein>
<evidence type="ECO:0000313" key="2">
    <source>
        <dbReference type="Proteomes" id="UP001432216"/>
    </source>
</evidence>
<gene>
    <name evidence="1" type="ORF">IAS62_000781</name>
</gene>
<reference evidence="1 2" key="1">
    <citation type="submission" date="2024-01" db="EMBL/GenBank/DDBJ databases">
        <title>Comparative genomics of Cryptococcus and Kwoniella reveals pathogenesis evolution and contrasting modes of karyotype evolution via chromosome fusion or intercentromeric recombination.</title>
        <authorList>
            <person name="Coelho M.A."/>
            <person name="David-Palma M."/>
            <person name="Shea T."/>
            <person name="Bowers K."/>
            <person name="McGinley-Smith S."/>
            <person name="Mohammad A.W."/>
            <person name="Gnirke A."/>
            <person name="Yurkov A.M."/>
            <person name="Nowrousian M."/>
            <person name="Sun S."/>
            <person name="Cuomo C.A."/>
            <person name="Heitman J."/>
        </authorList>
    </citation>
    <scope>NUCLEOTIDE SEQUENCE [LARGE SCALE GENOMIC DNA]</scope>
    <source>
        <strain evidence="1 2">7685027</strain>
    </source>
</reference>
<dbReference type="EMBL" id="CP143806">
    <property type="protein sequence ID" value="WVO19495.1"/>
    <property type="molecule type" value="Genomic_DNA"/>
</dbReference>
<proteinExistence type="predicted"/>
<name>A0ABZ2ALR9_9TREE</name>
<sequence>MKPEDWKLSGFQIGGAAGQRRQRLGTASTAIYILSELFGGSNFVYGQRGVERAIITILYFLRTQARKPTGDTLGTIIYLLRSYEETKGNLGLPVTSYDSRASKMRLTLPSILRGNVLAHPAYEKQYSNLCDIKGKLAEAENKRSRTISQCSYAT</sequence>
<keyword evidence="2" id="KW-1185">Reference proteome</keyword>
<evidence type="ECO:0000313" key="1">
    <source>
        <dbReference type="EMBL" id="WVO19495.1"/>
    </source>
</evidence>
<organism evidence="1 2">
    <name type="scientific">Cryptococcus decagattii</name>
    <dbReference type="NCBI Taxonomy" id="1859122"/>
    <lineage>
        <taxon>Eukaryota</taxon>
        <taxon>Fungi</taxon>
        <taxon>Dikarya</taxon>
        <taxon>Basidiomycota</taxon>
        <taxon>Agaricomycotina</taxon>
        <taxon>Tremellomycetes</taxon>
        <taxon>Tremellales</taxon>
        <taxon>Cryptococcaceae</taxon>
        <taxon>Cryptococcus</taxon>
        <taxon>Cryptococcus gattii species complex</taxon>
    </lineage>
</organism>
<dbReference type="Proteomes" id="UP001432216">
    <property type="component" value="Chromosome 1"/>
</dbReference>
<accession>A0ABZ2ALR9</accession>
<dbReference type="RefSeq" id="XP_064718735.1">
    <property type="nucleotide sequence ID" value="XM_064862663.1"/>
</dbReference>
<dbReference type="GeneID" id="89987557"/>